<dbReference type="EMBL" id="GL883077">
    <property type="protein sequence ID" value="EGF92417.1"/>
    <property type="molecule type" value="Genomic_DNA"/>
</dbReference>
<proteinExistence type="predicted"/>
<dbReference type="InterPro" id="IPR009826">
    <property type="entry name" value="DNA_circ_N"/>
</dbReference>
<evidence type="ECO:0000313" key="3">
    <source>
        <dbReference type="Proteomes" id="UP000006512"/>
    </source>
</evidence>
<name>F4QG89_9CAUL</name>
<gene>
    <name evidence="2" type="ORF">ABI_08530</name>
</gene>
<dbReference type="STRING" id="715226.ABI_08530"/>
<dbReference type="Proteomes" id="UP000006512">
    <property type="component" value="Unassembled WGS sequence"/>
</dbReference>
<feature type="domain" description="DNA circulation N-terminal" evidence="1">
    <location>
        <begin position="11"/>
        <end position="98"/>
    </location>
</feature>
<dbReference type="HOGENOM" id="CLU_046832_0_0_5"/>
<accession>F4QG89</accession>
<keyword evidence="3" id="KW-1185">Reference proteome</keyword>
<evidence type="ECO:0000259" key="1">
    <source>
        <dbReference type="Pfam" id="PF07157"/>
    </source>
</evidence>
<dbReference type="RefSeq" id="WP_006271592.1">
    <property type="nucleotide sequence ID" value="NZ_GL883077.1"/>
</dbReference>
<organism evidence="2 3">
    <name type="scientific">Asticcacaulis biprosthecium C19</name>
    <dbReference type="NCBI Taxonomy" id="715226"/>
    <lineage>
        <taxon>Bacteria</taxon>
        <taxon>Pseudomonadati</taxon>
        <taxon>Pseudomonadota</taxon>
        <taxon>Alphaproteobacteria</taxon>
        <taxon>Caulobacterales</taxon>
        <taxon>Caulobacteraceae</taxon>
        <taxon>Asticcacaulis</taxon>
    </lineage>
</organism>
<dbReference type="AlphaFoldDB" id="F4QG89"/>
<reference evidence="3" key="1">
    <citation type="submission" date="2011-03" db="EMBL/GenBank/DDBJ databases">
        <title>Draft genome sequence of Brevundimonas diminuta.</title>
        <authorList>
            <person name="Brown P.J.B."/>
            <person name="Buechlein A."/>
            <person name="Hemmerich C."/>
            <person name="Brun Y.V."/>
        </authorList>
    </citation>
    <scope>NUCLEOTIDE SEQUENCE [LARGE SCALE GENOMIC DNA]</scope>
    <source>
        <strain evidence="3">C19</strain>
    </source>
</reference>
<dbReference type="Pfam" id="PF07157">
    <property type="entry name" value="DNA_circ_N"/>
    <property type="match status" value="1"/>
</dbReference>
<evidence type="ECO:0000313" key="2">
    <source>
        <dbReference type="EMBL" id="EGF92417.1"/>
    </source>
</evidence>
<protein>
    <submittedName>
        <fullName evidence="2">DNA circulation protein</fullName>
    </submittedName>
</protein>
<dbReference type="eggNOG" id="COG4228">
    <property type="taxonomic scope" value="Bacteria"/>
</dbReference>
<sequence length="414" mass="43756">MAELSPWRQSLRPASFRGIEFDAIVSTRRGLGRKVAVHDFPLRDESEGEDMGAATKVFQLEAFIIGPNYKPTRDAFEAALGKAGTGLLIHPWIGEVNVRLVGDPAAEESLAEGGMVRYSLEFMREEPAALTTARPDTTAQAVTAAGAMQAQADAALPEDMKVKDQPQFVLDEAAKIVTQVSDELDKLLAPLKGYGDQLSSYVNQGLKLRSQVTSLVNQPAALAAQLSGLIHGIRKIAATPGDALNSLKVLLGFGRGFGAVSTGTPSRRAQGANQAALVAFVRHTAAAEAVAAVSEMEFAAYQDAVAVRDEMADALDDLALEAGDAGDDGAWLVLTAARSALIRDVTARGGSLARLYSYTPASTIPALVLAHRLYGAGPKFGAIADRADEIVARNRIEHPGFVRGGQVLEILSDV</sequence>
<dbReference type="OrthoDB" id="378644at2"/>